<keyword evidence="8" id="KW-0812">Transmembrane</keyword>
<dbReference type="CDD" id="cd14792">
    <property type="entry name" value="GH27"/>
    <property type="match status" value="1"/>
</dbReference>
<organism evidence="8 9">
    <name type="scientific">Xanthomonas albilineans (strain GPE PC73 / CFBP 7063)</name>
    <dbReference type="NCBI Taxonomy" id="380358"/>
    <lineage>
        <taxon>Bacteria</taxon>
        <taxon>Pseudomonadati</taxon>
        <taxon>Pseudomonadota</taxon>
        <taxon>Gammaproteobacteria</taxon>
        <taxon>Lysobacterales</taxon>
        <taxon>Lysobacteraceae</taxon>
        <taxon>Xanthomonas</taxon>
    </lineage>
</organism>
<dbReference type="PANTHER" id="PTHR11452:SF75">
    <property type="entry name" value="ALPHA-GALACTOSIDASE MEL1"/>
    <property type="match status" value="1"/>
</dbReference>
<accession>D2UE38</accession>
<keyword evidence="2 6" id="KW-0732">Signal</keyword>
<dbReference type="InterPro" id="IPR013785">
    <property type="entry name" value="Aldolase_TIM"/>
</dbReference>
<evidence type="ECO:0000256" key="1">
    <source>
        <dbReference type="ARBA" id="ARBA00009743"/>
    </source>
</evidence>
<keyword evidence="9" id="KW-1185">Reference proteome</keyword>
<feature type="domain" description="Alpha galactosidase C-terminal" evidence="7">
    <location>
        <begin position="448"/>
        <end position="522"/>
    </location>
</feature>
<evidence type="ECO:0000313" key="9">
    <source>
        <dbReference type="Proteomes" id="UP000001890"/>
    </source>
</evidence>
<keyword evidence="5" id="KW-1015">Disulfide bond</keyword>
<keyword evidence="3 5" id="KW-0378">Hydrolase</keyword>
<dbReference type="GO" id="GO:0005975">
    <property type="term" value="P:carbohydrate metabolic process"/>
    <property type="evidence" value="ECO:0007669"/>
    <property type="project" value="InterPro"/>
</dbReference>
<evidence type="ECO:0000259" key="7">
    <source>
        <dbReference type="Pfam" id="PF17801"/>
    </source>
</evidence>
<evidence type="ECO:0000256" key="6">
    <source>
        <dbReference type="SAM" id="SignalP"/>
    </source>
</evidence>
<keyword evidence="4 5" id="KW-0326">Glycosidase</keyword>
<dbReference type="PATRIC" id="fig|29447.3.peg.1903"/>
<reference evidence="8 9" key="1">
    <citation type="journal article" date="2009" name="BMC Genomics">
        <title>The complete genome sequence of Xanthomonas albilineans provides new insights into the reductive genome evolution of the xylem-limited Xanthomonadaceae.</title>
        <authorList>
            <person name="Pieretti I."/>
            <person name="Royer M."/>
            <person name="Barbe V."/>
            <person name="Carrere S."/>
            <person name="Koebnik R."/>
            <person name="Cociancich S."/>
            <person name="Couloux A."/>
            <person name="Darrasse A."/>
            <person name="Gouzy J."/>
            <person name="Jacques M.A."/>
            <person name="Lauber E."/>
            <person name="Manceau C."/>
            <person name="Mangenot S."/>
            <person name="Poussier S."/>
            <person name="Segurens B."/>
            <person name="Szurek B."/>
            <person name="Verdier V."/>
            <person name="Arlat M."/>
            <person name="Rott P."/>
        </authorList>
    </citation>
    <scope>NUCLEOTIDE SEQUENCE [LARGE SCALE GENOMIC DNA]</scope>
    <source>
        <strain evidence="9">GPE PC73 / CFBP 7063</strain>
    </source>
</reference>
<comment type="catalytic activity">
    <reaction evidence="5">
        <text>Hydrolysis of terminal, non-reducing alpha-D-galactose residues in alpha-D-galactosides, including galactose oligosaccharides, galactomannans and galactolipids.</text>
        <dbReference type="EC" id="3.2.1.22"/>
    </reaction>
</comment>
<dbReference type="STRING" id="380358.XALC_1947"/>
<dbReference type="eggNOG" id="COG1501">
    <property type="taxonomic scope" value="Bacteria"/>
</dbReference>
<dbReference type="PANTHER" id="PTHR11452">
    <property type="entry name" value="ALPHA-GALACTOSIDASE/ALPHA-N-ACETYLGALACTOSAMINIDASE"/>
    <property type="match status" value="1"/>
</dbReference>
<proteinExistence type="inferred from homology"/>
<keyword evidence="8" id="KW-0472">Membrane</keyword>
<dbReference type="SUPFAM" id="SSF51445">
    <property type="entry name" value="(Trans)glycosidases"/>
    <property type="match status" value="1"/>
</dbReference>
<dbReference type="EMBL" id="FP565176">
    <property type="protein sequence ID" value="CBA16433.1"/>
    <property type="molecule type" value="Genomic_DNA"/>
</dbReference>
<dbReference type="KEGG" id="xal:XALC_1947"/>
<dbReference type="Pfam" id="PF17801">
    <property type="entry name" value="Melibiase_C"/>
    <property type="match status" value="1"/>
</dbReference>
<dbReference type="EC" id="3.2.1.22" evidence="5"/>
<dbReference type="InterPro" id="IPR000111">
    <property type="entry name" value="Glyco_hydro_27/36_CS"/>
</dbReference>
<evidence type="ECO:0000256" key="5">
    <source>
        <dbReference type="RuleBase" id="RU361168"/>
    </source>
</evidence>
<dbReference type="PROSITE" id="PS00512">
    <property type="entry name" value="ALPHA_GALACTOSIDASE"/>
    <property type="match status" value="1"/>
</dbReference>
<dbReference type="AlphaFoldDB" id="D2UE38"/>
<comment type="similarity">
    <text evidence="1 5">Belongs to the glycosyl hydrolase 27 family.</text>
</comment>
<dbReference type="InterPro" id="IPR017853">
    <property type="entry name" value="GH"/>
</dbReference>
<dbReference type="Pfam" id="PF16499">
    <property type="entry name" value="Melibiase_2"/>
    <property type="match status" value="1"/>
</dbReference>
<evidence type="ECO:0000256" key="3">
    <source>
        <dbReference type="ARBA" id="ARBA00022801"/>
    </source>
</evidence>
<name>D2UE38_XANAP</name>
<dbReference type="PROSITE" id="PS51257">
    <property type="entry name" value="PROKAR_LIPOPROTEIN"/>
    <property type="match status" value="1"/>
</dbReference>
<dbReference type="PRINTS" id="PR00740">
    <property type="entry name" value="GLHYDRLASE27"/>
</dbReference>
<dbReference type="InterPro" id="IPR002241">
    <property type="entry name" value="Glyco_hydro_27"/>
</dbReference>
<protein>
    <recommendedName>
        <fullName evidence="5">Alpha-galactosidase</fullName>
        <ecNumber evidence="5">3.2.1.22</ecNumber>
    </recommendedName>
    <alternativeName>
        <fullName evidence="5">Melibiase</fullName>
    </alternativeName>
</protein>
<gene>
    <name evidence="8" type="ordered locus">XALc_1947</name>
</gene>
<evidence type="ECO:0000313" key="8">
    <source>
        <dbReference type="EMBL" id="CBA16433.1"/>
    </source>
</evidence>
<dbReference type="SUPFAM" id="SSF51011">
    <property type="entry name" value="Glycosyl hydrolase domain"/>
    <property type="match status" value="1"/>
</dbReference>
<evidence type="ECO:0000256" key="4">
    <source>
        <dbReference type="ARBA" id="ARBA00023295"/>
    </source>
</evidence>
<feature type="chain" id="PRO_5003038265" description="Alpha-galactosidase" evidence="6">
    <location>
        <begin position="35"/>
        <end position="531"/>
    </location>
</feature>
<feature type="signal peptide" evidence="6">
    <location>
        <begin position="1"/>
        <end position="34"/>
    </location>
</feature>
<sequence length="531" mass="57966">MAASRVRAVPSASRWLWRCLFALAALGGAGCAHAPPSAAAMVAASPLQGVWVIAQGAAFPGLRYLRIAQRDGHAQGSITTDWYGDLPMQLLRLDGTVARFAIDNGNTRLPAQPWTATLEHGQLHLVGRIWYQQIDLRATRGSEADAARLAFQFAPLPAYTPLPSDGLARTPPLGWNSWNRFGEHIDDATVRRIADAMVASGLRDAGYVYVNIDDGWQGQRDRDGVLQPNARFPDMRALADYVHAKGLKLGLYSSPGPKSCAGYTGSYGHVEQDARTWAGWGIDYLKYDLCSGEGIFREPQQVRRAYLQMGQALRASGRPIVYSLCEYGRDHVGQWGREVGGHLWRTTGDIEDTYAKMAANGFDHNGDPADAGPGGWNDPDMLEVGNGGMSEDEYRTHLALWAMSAAPLLLGNDLRQMTPVTVALLRNRAVLAIDQDALGVQGRAVRKDGAIEIWRKPLADGGVALGVFNRDAQPHLVVLTAQDAGTALQGRRWRDLWQGQTRPARQLRSVQVAAHGVVLLRLSPPQVARRH</sequence>
<evidence type="ECO:0000256" key="2">
    <source>
        <dbReference type="ARBA" id="ARBA00022729"/>
    </source>
</evidence>
<dbReference type="InterPro" id="IPR013780">
    <property type="entry name" value="Glyco_hydro_b"/>
</dbReference>
<dbReference type="Proteomes" id="UP000001890">
    <property type="component" value="Chromosome"/>
</dbReference>
<dbReference type="InterPro" id="IPR041233">
    <property type="entry name" value="Melibiase_C"/>
</dbReference>
<dbReference type="Gene3D" id="3.20.20.70">
    <property type="entry name" value="Aldolase class I"/>
    <property type="match status" value="1"/>
</dbReference>
<dbReference type="GO" id="GO:0004557">
    <property type="term" value="F:alpha-galactosidase activity"/>
    <property type="evidence" value="ECO:0007669"/>
    <property type="project" value="UniProtKB-EC"/>
</dbReference>
<dbReference type="Gene3D" id="2.60.40.1180">
    <property type="entry name" value="Golgi alpha-mannosidase II"/>
    <property type="match status" value="1"/>
</dbReference>
<dbReference type="OrthoDB" id="9807519at2"/>